<evidence type="ECO:0000256" key="4">
    <source>
        <dbReference type="ARBA" id="ARBA00012847"/>
    </source>
</evidence>
<dbReference type="CDD" id="cd12188">
    <property type="entry name" value="SDH"/>
    <property type="match status" value="1"/>
</dbReference>
<gene>
    <name evidence="14" type="ORF">LV75_005577</name>
</gene>
<dbReference type="PANTHER" id="PTHR11133:SF23">
    <property type="entry name" value="SACCHAROPINE DEHYDROGENASE [NAD(+), L-LYSINE-FORMING]"/>
    <property type="match status" value="1"/>
</dbReference>
<comment type="subunit">
    <text evidence="3">Monomer.</text>
</comment>
<dbReference type="PIRSF" id="PIRSF018250">
    <property type="entry name" value="Saccharopine_DH_Lys"/>
    <property type="match status" value="1"/>
</dbReference>
<dbReference type="Pfam" id="PF05222">
    <property type="entry name" value="AlaDh_PNT_N"/>
    <property type="match status" value="1"/>
</dbReference>
<dbReference type="PANTHER" id="PTHR11133">
    <property type="entry name" value="SACCHAROPINE DEHYDROGENASE"/>
    <property type="match status" value="1"/>
</dbReference>
<evidence type="ECO:0000256" key="5">
    <source>
        <dbReference type="ARBA" id="ARBA00021221"/>
    </source>
</evidence>
<sequence>MTHLWMRHEVRTTERRAPITPADARTLVDAGVEVTVERSPQRVFPIEDYAAAGCDTAEAGSWVDAPDDAYIVGLKELPEAPSELRHQHVYFGHAYKGQHGAATLLNRFTSGGGALLDVEYLTDENGRRLAAFGYWAGYVGAALAVLHLRGKLTTPLTPTTREDLDAALQGGDDTRAIVVGALGRSGRGALDALAVAGIDATGWDLEETRSLDKPVLLAHDLLVNTVLTTTPVPPFVTEADLDAPGRELAVISDVTCDVTSDCNILPIYDRITDWDEPARRLRADKPVDIIAIDNLPSLLPKEASVAFSADLLPLLRNLDGGAEWARALEHFRTAVAKEAVNG</sequence>
<dbReference type="SMART" id="SM01002">
    <property type="entry name" value="AlaDh_PNT_C"/>
    <property type="match status" value="1"/>
</dbReference>
<evidence type="ECO:0000256" key="7">
    <source>
        <dbReference type="ARBA" id="ARBA00023002"/>
    </source>
</evidence>
<name>A0ABT1IKL8_9PSEU</name>
<reference evidence="14 15" key="1">
    <citation type="submission" date="2022-06" db="EMBL/GenBank/DDBJ databases">
        <title>Genomic Encyclopedia of Archaeal and Bacterial Type Strains, Phase II (KMG-II): from individual species to whole genera.</title>
        <authorList>
            <person name="Goeker M."/>
        </authorList>
    </citation>
    <scope>NUCLEOTIDE SEQUENCE [LARGE SCALE GENOMIC DNA]</scope>
    <source>
        <strain evidence="14 15">DSM 44255</strain>
    </source>
</reference>
<evidence type="ECO:0000313" key="15">
    <source>
        <dbReference type="Proteomes" id="UP001205185"/>
    </source>
</evidence>
<dbReference type="InterPro" id="IPR036291">
    <property type="entry name" value="NAD(P)-bd_dom_sf"/>
</dbReference>
<comment type="pathway">
    <text evidence="1">Amino-acid biosynthesis; L-lysine biosynthesis via AAA pathway; L-lysine from L-alpha-aminoadipate (fungal route): step 3/3.</text>
</comment>
<evidence type="ECO:0000256" key="6">
    <source>
        <dbReference type="ARBA" id="ARBA00022605"/>
    </source>
</evidence>
<evidence type="ECO:0000256" key="10">
    <source>
        <dbReference type="ARBA" id="ARBA00033228"/>
    </source>
</evidence>
<evidence type="ECO:0000256" key="11">
    <source>
        <dbReference type="ARBA" id="ARBA00047860"/>
    </source>
</evidence>
<proteinExistence type="inferred from homology"/>
<keyword evidence="8" id="KW-0520">NAD</keyword>
<accession>A0ABT1IKL8</accession>
<dbReference type="InterPro" id="IPR007886">
    <property type="entry name" value="AlaDH/PNT_N"/>
</dbReference>
<dbReference type="SUPFAM" id="SSF51735">
    <property type="entry name" value="NAD(P)-binding Rossmann-fold domains"/>
    <property type="match status" value="1"/>
</dbReference>
<protein>
    <recommendedName>
        <fullName evidence="5">Saccharopine dehydrogenase [NAD(+), L-lysine-forming]</fullName>
        <ecNumber evidence="4">1.5.1.7</ecNumber>
    </recommendedName>
    <alternativeName>
        <fullName evidence="10">Lysine--2-oxoglutarate reductase</fullName>
    </alternativeName>
</protein>
<dbReference type="InterPro" id="IPR051168">
    <property type="entry name" value="AASS"/>
</dbReference>
<keyword evidence="15" id="KW-1185">Reference proteome</keyword>
<evidence type="ECO:0000256" key="2">
    <source>
        <dbReference type="ARBA" id="ARBA00005689"/>
    </source>
</evidence>
<dbReference type="InterPro" id="IPR007698">
    <property type="entry name" value="AlaDH/PNT_NAD(H)-bd"/>
</dbReference>
<evidence type="ECO:0000256" key="1">
    <source>
        <dbReference type="ARBA" id="ARBA00004884"/>
    </source>
</evidence>
<dbReference type="Gene3D" id="3.40.50.720">
    <property type="entry name" value="NAD(P)-binding Rossmann-like Domain"/>
    <property type="match status" value="2"/>
</dbReference>
<dbReference type="Pfam" id="PF01262">
    <property type="entry name" value="AlaDh_PNT_C"/>
    <property type="match status" value="1"/>
</dbReference>
<dbReference type="InterPro" id="IPR027281">
    <property type="entry name" value="Lys1"/>
</dbReference>
<feature type="domain" description="Alanine dehydrogenase/pyridine nucleotide transhydrogenase N-terminal" evidence="13">
    <location>
        <begin position="5"/>
        <end position="139"/>
    </location>
</feature>
<dbReference type="SUPFAM" id="SSF52283">
    <property type="entry name" value="Formate/glycerate dehydrogenase catalytic domain-like"/>
    <property type="match status" value="1"/>
</dbReference>
<keyword evidence="7" id="KW-0560">Oxidoreductase</keyword>
<evidence type="ECO:0000256" key="8">
    <source>
        <dbReference type="ARBA" id="ARBA00023027"/>
    </source>
</evidence>
<keyword evidence="9" id="KW-1015">Disulfide bond</keyword>
<comment type="similarity">
    <text evidence="2">Belongs to the AlaDH/PNT family.</text>
</comment>
<dbReference type="RefSeq" id="WP_253890079.1">
    <property type="nucleotide sequence ID" value="NZ_BAAAVB010000019.1"/>
</dbReference>
<evidence type="ECO:0000259" key="12">
    <source>
        <dbReference type="SMART" id="SM01002"/>
    </source>
</evidence>
<dbReference type="EMBL" id="JAMTCO010000015">
    <property type="protein sequence ID" value="MCP2273051.1"/>
    <property type="molecule type" value="Genomic_DNA"/>
</dbReference>
<evidence type="ECO:0000313" key="14">
    <source>
        <dbReference type="EMBL" id="MCP2273051.1"/>
    </source>
</evidence>
<evidence type="ECO:0000256" key="3">
    <source>
        <dbReference type="ARBA" id="ARBA00011245"/>
    </source>
</evidence>
<dbReference type="SMART" id="SM01003">
    <property type="entry name" value="AlaDh_PNT_N"/>
    <property type="match status" value="1"/>
</dbReference>
<feature type="domain" description="Alanine dehydrogenase/pyridine nucleotide transhydrogenase NAD(H)-binding" evidence="12">
    <location>
        <begin position="164"/>
        <end position="291"/>
    </location>
</feature>
<dbReference type="EC" id="1.5.1.7" evidence="4"/>
<evidence type="ECO:0000256" key="9">
    <source>
        <dbReference type="ARBA" id="ARBA00023157"/>
    </source>
</evidence>
<keyword evidence="6" id="KW-0028">Amino-acid biosynthesis</keyword>
<comment type="catalytic activity">
    <reaction evidence="11">
        <text>L-saccharopine + NAD(+) + H2O = L-lysine + 2-oxoglutarate + NADH + H(+)</text>
        <dbReference type="Rhea" id="RHEA:12440"/>
        <dbReference type="ChEBI" id="CHEBI:15377"/>
        <dbReference type="ChEBI" id="CHEBI:15378"/>
        <dbReference type="ChEBI" id="CHEBI:16810"/>
        <dbReference type="ChEBI" id="CHEBI:32551"/>
        <dbReference type="ChEBI" id="CHEBI:57540"/>
        <dbReference type="ChEBI" id="CHEBI:57945"/>
        <dbReference type="ChEBI" id="CHEBI:57951"/>
        <dbReference type="EC" id="1.5.1.7"/>
    </reaction>
</comment>
<comment type="caution">
    <text evidence="14">The sequence shown here is derived from an EMBL/GenBank/DDBJ whole genome shotgun (WGS) entry which is preliminary data.</text>
</comment>
<organism evidence="14 15">
    <name type="scientific">Actinokineospora diospyrosa</name>
    <dbReference type="NCBI Taxonomy" id="103728"/>
    <lineage>
        <taxon>Bacteria</taxon>
        <taxon>Bacillati</taxon>
        <taxon>Actinomycetota</taxon>
        <taxon>Actinomycetes</taxon>
        <taxon>Pseudonocardiales</taxon>
        <taxon>Pseudonocardiaceae</taxon>
        <taxon>Actinokineospora</taxon>
    </lineage>
</organism>
<evidence type="ECO:0000259" key="13">
    <source>
        <dbReference type="SMART" id="SM01003"/>
    </source>
</evidence>
<dbReference type="Proteomes" id="UP001205185">
    <property type="component" value="Unassembled WGS sequence"/>
</dbReference>